<dbReference type="EMBL" id="JAACNH010000004">
    <property type="protein sequence ID" value="KAG8445710.1"/>
    <property type="molecule type" value="Genomic_DNA"/>
</dbReference>
<evidence type="ECO:0000313" key="2">
    <source>
        <dbReference type="Proteomes" id="UP000812440"/>
    </source>
</evidence>
<evidence type="ECO:0000313" key="1">
    <source>
        <dbReference type="EMBL" id="KAG8445710.1"/>
    </source>
</evidence>
<comment type="caution">
    <text evidence="1">The sequence shown here is derived from an EMBL/GenBank/DDBJ whole genome shotgun (WGS) entry which is preliminary data.</text>
</comment>
<reference evidence="1" key="1">
    <citation type="thesis" date="2020" institute="ProQuest LLC" country="789 East Eisenhower Parkway, Ann Arbor, MI, USA">
        <title>Comparative Genomics and Chromosome Evolution.</title>
        <authorList>
            <person name="Mudd A.B."/>
        </authorList>
    </citation>
    <scope>NUCLEOTIDE SEQUENCE</scope>
    <source>
        <strain evidence="1">Female2</strain>
        <tissue evidence="1">Blood</tissue>
    </source>
</reference>
<proteinExistence type="predicted"/>
<name>A0A8T2JQN9_9PIPI</name>
<organism evidence="1 2">
    <name type="scientific">Hymenochirus boettgeri</name>
    <name type="common">Congo dwarf clawed frog</name>
    <dbReference type="NCBI Taxonomy" id="247094"/>
    <lineage>
        <taxon>Eukaryota</taxon>
        <taxon>Metazoa</taxon>
        <taxon>Chordata</taxon>
        <taxon>Craniata</taxon>
        <taxon>Vertebrata</taxon>
        <taxon>Euteleostomi</taxon>
        <taxon>Amphibia</taxon>
        <taxon>Batrachia</taxon>
        <taxon>Anura</taxon>
        <taxon>Pipoidea</taxon>
        <taxon>Pipidae</taxon>
        <taxon>Pipinae</taxon>
        <taxon>Hymenochirus</taxon>
    </lineage>
</organism>
<keyword evidence="2" id="KW-1185">Reference proteome</keyword>
<protein>
    <submittedName>
        <fullName evidence="1">Uncharacterized protein</fullName>
    </submittedName>
</protein>
<dbReference type="Proteomes" id="UP000812440">
    <property type="component" value="Chromosome 5"/>
</dbReference>
<sequence length="97" mass="11354">MQMSCRFTHFKIMQYTKRAHLASIQRNTKTTYLDKVVCLKTGLVLVFLKIRVYTELFNIKHLSHVGLLRFVMNKVYTHCFVDVQNLQEGNESLSKTG</sequence>
<gene>
    <name evidence="1" type="ORF">GDO86_010483</name>
</gene>
<accession>A0A8T2JQN9</accession>
<dbReference type="AlphaFoldDB" id="A0A8T2JQN9"/>